<name>A0A7C3FXI4_9PROT</name>
<protein>
    <submittedName>
        <fullName evidence="2">Uncharacterized protein</fullName>
    </submittedName>
</protein>
<gene>
    <name evidence="2" type="ORF">ENJ46_01275</name>
</gene>
<feature type="transmembrane region" description="Helical" evidence="1">
    <location>
        <begin position="12"/>
        <end position="31"/>
    </location>
</feature>
<feature type="non-terminal residue" evidence="2">
    <location>
        <position position="157"/>
    </location>
</feature>
<keyword evidence="1" id="KW-0472">Membrane</keyword>
<evidence type="ECO:0000256" key="1">
    <source>
        <dbReference type="SAM" id="Phobius"/>
    </source>
</evidence>
<dbReference type="EMBL" id="DRMN01000087">
    <property type="protein sequence ID" value="HFB54529.1"/>
    <property type="molecule type" value="Genomic_DNA"/>
</dbReference>
<proteinExistence type="predicted"/>
<organism evidence="2">
    <name type="scientific">Hellea balneolensis</name>
    <dbReference type="NCBI Taxonomy" id="287478"/>
    <lineage>
        <taxon>Bacteria</taxon>
        <taxon>Pseudomonadati</taxon>
        <taxon>Pseudomonadota</taxon>
        <taxon>Alphaproteobacteria</taxon>
        <taxon>Maricaulales</taxon>
        <taxon>Robiginitomaculaceae</taxon>
        <taxon>Hellea</taxon>
    </lineage>
</organism>
<feature type="transmembrane region" description="Helical" evidence="1">
    <location>
        <begin position="101"/>
        <end position="120"/>
    </location>
</feature>
<accession>A0A7C3FXI4</accession>
<dbReference type="AlphaFoldDB" id="A0A7C3FXI4"/>
<evidence type="ECO:0000313" key="2">
    <source>
        <dbReference type="EMBL" id="HFB54529.1"/>
    </source>
</evidence>
<dbReference type="Proteomes" id="UP000886042">
    <property type="component" value="Unassembled WGS sequence"/>
</dbReference>
<sequence>MAGLLGIGLDAAAGGLFGIVGTGLGRVAAFFERKQAFEQEVKRWGHELKLHELQMRARKQETEMELAIAAERGSWQGLASSMQADANIGLASKWVINILRLVRPVLTLLLWLITGWIFSVTKDTNIASSAVFAATAATLWWFGDRAPKPKLRSKNNA</sequence>
<keyword evidence="1" id="KW-1133">Transmembrane helix</keyword>
<comment type="caution">
    <text evidence="2">The sequence shown here is derived from an EMBL/GenBank/DDBJ whole genome shotgun (WGS) entry which is preliminary data.</text>
</comment>
<feature type="transmembrane region" description="Helical" evidence="1">
    <location>
        <begin position="126"/>
        <end position="143"/>
    </location>
</feature>
<keyword evidence="1" id="KW-0812">Transmembrane</keyword>
<reference evidence="2" key="1">
    <citation type="journal article" date="2020" name="mSystems">
        <title>Genome- and Community-Level Interaction Insights into Carbon Utilization and Element Cycling Functions of Hydrothermarchaeota in Hydrothermal Sediment.</title>
        <authorList>
            <person name="Zhou Z."/>
            <person name="Liu Y."/>
            <person name="Xu W."/>
            <person name="Pan J."/>
            <person name="Luo Z.H."/>
            <person name="Li M."/>
        </authorList>
    </citation>
    <scope>NUCLEOTIDE SEQUENCE [LARGE SCALE GENOMIC DNA]</scope>
    <source>
        <strain evidence="2">HyVt-489</strain>
    </source>
</reference>